<name>A6HNI3_RAT</name>
<accession>A6HNI3</accession>
<dbReference type="Proteomes" id="UP000234681">
    <property type="component" value="Chromosome 3"/>
</dbReference>
<reference evidence="2" key="1">
    <citation type="submission" date="2005-09" db="EMBL/GenBank/DDBJ databases">
        <authorList>
            <person name="Mural R.J."/>
            <person name="Li P.W."/>
            <person name="Adams M.D."/>
            <person name="Amanatides P.G."/>
            <person name="Baden-Tillson H."/>
            <person name="Barnstead M."/>
            <person name="Chin S.H."/>
            <person name="Dew I."/>
            <person name="Evans C.A."/>
            <person name="Ferriera S."/>
            <person name="Flanigan M."/>
            <person name="Fosler C."/>
            <person name="Glodek A."/>
            <person name="Gu Z."/>
            <person name="Holt R.A."/>
            <person name="Jennings D."/>
            <person name="Kraft C.L."/>
            <person name="Lu F."/>
            <person name="Nguyen T."/>
            <person name="Nusskern D.R."/>
            <person name="Pfannkoch C.M."/>
            <person name="Sitter C."/>
            <person name="Sutton G.G."/>
            <person name="Venter J.C."/>
            <person name="Wang Z."/>
            <person name="Woodage T."/>
            <person name="Zheng X.H."/>
            <person name="Zhong F."/>
        </authorList>
    </citation>
    <scope>NUCLEOTIDE SEQUENCE [LARGE SCALE GENOMIC DNA]</scope>
    <source>
        <strain>BN</strain>
        <strain evidence="2">Sprague-Dawley</strain>
    </source>
</reference>
<sequence>MCQYPGRVGCLLNPVEGAHSLPCDLSSCSARTPHQHCPTCWEPREQGSPLHGSAVMPRGMPYPDPSFFWHRLPGILGTVEYMIVKTNQSELGSTYCISYIQGLVQLLSLPPSLPPSLLLISSG</sequence>
<evidence type="ECO:0000313" key="2">
    <source>
        <dbReference type="Proteomes" id="UP000234681"/>
    </source>
</evidence>
<proteinExistence type="predicted"/>
<protein>
    <submittedName>
        <fullName evidence="1">RCG26620</fullName>
    </submittedName>
</protein>
<organism evidence="1 2">
    <name type="scientific">Rattus norvegicus</name>
    <name type="common">Rat</name>
    <dbReference type="NCBI Taxonomy" id="10116"/>
    <lineage>
        <taxon>Eukaryota</taxon>
        <taxon>Metazoa</taxon>
        <taxon>Chordata</taxon>
        <taxon>Craniata</taxon>
        <taxon>Vertebrata</taxon>
        <taxon>Euteleostomi</taxon>
        <taxon>Mammalia</taxon>
        <taxon>Eutheria</taxon>
        <taxon>Euarchontoglires</taxon>
        <taxon>Glires</taxon>
        <taxon>Rodentia</taxon>
        <taxon>Myomorpha</taxon>
        <taxon>Muroidea</taxon>
        <taxon>Muridae</taxon>
        <taxon>Murinae</taxon>
        <taxon>Rattus</taxon>
    </lineage>
</organism>
<dbReference type="EMBL" id="CH473949">
    <property type="protein sequence ID" value="EDL79584.1"/>
    <property type="molecule type" value="Genomic_DNA"/>
</dbReference>
<evidence type="ECO:0000313" key="1">
    <source>
        <dbReference type="EMBL" id="EDL79584.1"/>
    </source>
</evidence>
<dbReference type="AlphaFoldDB" id="A6HNI3"/>
<gene>
    <name evidence="1" type="ORF">rCG_26620</name>
</gene>